<reference evidence="1 2" key="1">
    <citation type="submission" date="2024-10" db="EMBL/GenBank/DDBJ databases">
        <title>The Natural Products Discovery Center: Release of the First 8490 Sequenced Strains for Exploring Actinobacteria Biosynthetic Diversity.</title>
        <authorList>
            <person name="Kalkreuter E."/>
            <person name="Kautsar S.A."/>
            <person name="Yang D."/>
            <person name="Bader C.D."/>
            <person name="Teijaro C.N."/>
            <person name="Fluegel L."/>
            <person name="Davis C.M."/>
            <person name="Simpson J.R."/>
            <person name="Lauterbach L."/>
            <person name="Steele A.D."/>
            <person name="Gui C."/>
            <person name="Meng S."/>
            <person name="Li G."/>
            <person name="Viehrig K."/>
            <person name="Ye F."/>
            <person name="Su P."/>
            <person name="Kiefer A.F."/>
            <person name="Nichols A."/>
            <person name="Cepeda A.J."/>
            <person name="Yan W."/>
            <person name="Fan B."/>
            <person name="Jiang Y."/>
            <person name="Adhikari A."/>
            <person name="Zheng C.-J."/>
            <person name="Schuster L."/>
            <person name="Cowan T.M."/>
            <person name="Smanski M.J."/>
            <person name="Chevrette M.G."/>
            <person name="De Carvalho L.P.S."/>
            <person name="Shen B."/>
        </authorList>
    </citation>
    <scope>NUCLEOTIDE SEQUENCE [LARGE SCALE GENOMIC DNA]</scope>
    <source>
        <strain evidence="1 2">NPDC004119</strain>
    </source>
</reference>
<evidence type="ECO:0000313" key="2">
    <source>
        <dbReference type="Proteomes" id="UP001601442"/>
    </source>
</evidence>
<gene>
    <name evidence="1" type="ORF">ACFYU5_26090</name>
</gene>
<proteinExistence type="predicted"/>
<sequence>MTDTRGYFGLVPEGTFLYGCLRTADGVIFEPTRRIPASPTDRGMSGLIVQSTLNDDNVLHIDGSASAAAATSRGCSVTVEGDDELAIWASAAGVEGKPWRVTMSQDAVTWSETDAMELTGRLLPPGLQWHVPAPDKGILYVSQLYEVSGTADGRAVRGFIGLDRTWMAEGGMLYVKKDVLVGEQLHNTWYTWATKYTDGTYDAGHFMLANDRGGFALLTNERQEILRTTAVTGEVFPGEDRNFPKDITLEINGEKWEFLPDPHGIMPDFLSAAKKLPTPQNEGRWRRVGDTREPDIWFAWGEIAPGHGTTPTQRWRS</sequence>
<accession>A0ABW6P9T4</accession>
<dbReference type="EMBL" id="JBIAMT010000005">
    <property type="protein sequence ID" value="MFF0499897.1"/>
    <property type="molecule type" value="Genomic_DNA"/>
</dbReference>
<comment type="caution">
    <text evidence="1">The sequence shown here is derived from an EMBL/GenBank/DDBJ whole genome shotgun (WGS) entry which is preliminary data.</text>
</comment>
<evidence type="ECO:0000313" key="1">
    <source>
        <dbReference type="EMBL" id="MFF0499897.1"/>
    </source>
</evidence>
<protein>
    <submittedName>
        <fullName evidence="1">Uncharacterized protein</fullName>
    </submittedName>
</protein>
<organism evidence="1 2">
    <name type="scientific">Nocardia aobensis</name>
    <dbReference type="NCBI Taxonomy" id="257277"/>
    <lineage>
        <taxon>Bacteria</taxon>
        <taxon>Bacillati</taxon>
        <taxon>Actinomycetota</taxon>
        <taxon>Actinomycetes</taxon>
        <taxon>Mycobacteriales</taxon>
        <taxon>Nocardiaceae</taxon>
        <taxon>Nocardia</taxon>
    </lineage>
</organism>
<name>A0ABW6P9T4_9NOCA</name>
<dbReference type="RefSeq" id="WP_387398764.1">
    <property type="nucleotide sequence ID" value="NZ_JBIAMT010000005.1"/>
</dbReference>
<keyword evidence="2" id="KW-1185">Reference proteome</keyword>
<dbReference type="Proteomes" id="UP001601442">
    <property type="component" value="Unassembled WGS sequence"/>
</dbReference>